<dbReference type="InterPro" id="IPR050638">
    <property type="entry name" value="AA-Vitamin_Transporters"/>
</dbReference>
<dbReference type="InterPro" id="IPR000620">
    <property type="entry name" value="EamA_dom"/>
</dbReference>
<feature type="transmembrane region" description="Helical" evidence="6">
    <location>
        <begin position="12"/>
        <end position="30"/>
    </location>
</feature>
<proteinExistence type="inferred from homology"/>
<evidence type="ECO:0000259" key="7">
    <source>
        <dbReference type="Pfam" id="PF00892"/>
    </source>
</evidence>
<evidence type="ECO:0000313" key="8">
    <source>
        <dbReference type="EMBL" id="PZX53273.1"/>
    </source>
</evidence>
<dbReference type="InterPro" id="IPR037185">
    <property type="entry name" value="EmrE-like"/>
</dbReference>
<feature type="transmembrane region" description="Helical" evidence="6">
    <location>
        <begin position="101"/>
        <end position="119"/>
    </location>
</feature>
<feature type="transmembrane region" description="Helical" evidence="6">
    <location>
        <begin position="42"/>
        <end position="60"/>
    </location>
</feature>
<feature type="transmembrane region" description="Helical" evidence="6">
    <location>
        <begin position="189"/>
        <end position="207"/>
    </location>
</feature>
<feature type="transmembrane region" description="Helical" evidence="6">
    <location>
        <begin position="253"/>
        <end position="272"/>
    </location>
</feature>
<feature type="transmembrane region" description="Helical" evidence="6">
    <location>
        <begin position="159"/>
        <end position="177"/>
    </location>
</feature>
<comment type="similarity">
    <text evidence="2">Belongs to the EamA transporter family.</text>
</comment>
<reference evidence="8 9" key="1">
    <citation type="submission" date="2018-06" db="EMBL/GenBank/DDBJ databases">
        <title>Genomic Encyclopedia of Archaeal and Bacterial Type Strains, Phase II (KMG-II): from individual species to whole genera.</title>
        <authorList>
            <person name="Goeker M."/>
        </authorList>
    </citation>
    <scope>NUCLEOTIDE SEQUENCE [LARGE SCALE GENOMIC DNA]</scope>
    <source>
        <strain evidence="8 9">DSM 19830</strain>
    </source>
</reference>
<dbReference type="Proteomes" id="UP000248882">
    <property type="component" value="Unassembled WGS sequence"/>
</dbReference>
<name>A0A2W7QXG7_9BACT</name>
<dbReference type="EMBL" id="QKZT01000006">
    <property type="protein sequence ID" value="PZX53273.1"/>
    <property type="molecule type" value="Genomic_DNA"/>
</dbReference>
<evidence type="ECO:0000256" key="3">
    <source>
        <dbReference type="ARBA" id="ARBA00022692"/>
    </source>
</evidence>
<dbReference type="RefSeq" id="WP_111318238.1">
    <property type="nucleotide sequence ID" value="NZ_QKZT01000006.1"/>
</dbReference>
<dbReference type="PANTHER" id="PTHR32322">
    <property type="entry name" value="INNER MEMBRANE TRANSPORTER"/>
    <property type="match status" value="1"/>
</dbReference>
<dbReference type="PANTHER" id="PTHR32322:SF2">
    <property type="entry name" value="EAMA DOMAIN-CONTAINING PROTEIN"/>
    <property type="match status" value="1"/>
</dbReference>
<feature type="transmembrane region" description="Helical" evidence="6">
    <location>
        <begin position="227"/>
        <end position="246"/>
    </location>
</feature>
<evidence type="ECO:0000256" key="2">
    <source>
        <dbReference type="ARBA" id="ARBA00007362"/>
    </source>
</evidence>
<comment type="subcellular location">
    <subcellularLocation>
        <location evidence="1">Membrane</location>
        <topology evidence="1">Multi-pass membrane protein</topology>
    </subcellularLocation>
</comment>
<feature type="domain" description="EamA" evidence="7">
    <location>
        <begin position="15"/>
        <end position="142"/>
    </location>
</feature>
<dbReference type="Pfam" id="PF00892">
    <property type="entry name" value="EamA"/>
    <property type="match status" value="2"/>
</dbReference>
<dbReference type="SUPFAM" id="SSF103481">
    <property type="entry name" value="Multidrug resistance efflux transporter EmrE"/>
    <property type="match status" value="2"/>
</dbReference>
<keyword evidence="9" id="KW-1185">Reference proteome</keyword>
<dbReference type="OrthoDB" id="1117213at2"/>
<protein>
    <submittedName>
        <fullName evidence="8">EamA domain-containing membrane protein RarD</fullName>
    </submittedName>
</protein>
<feature type="transmembrane region" description="Helical" evidence="6">
    <location>
        <begin position="278"/>
        <end position="295"/>
    </location>
</feature>
<evidence type="ECO:0000313" key="9">
    <source>
        <dbReference type="Proteomes" id="UP000248882"/>
    </source>
</evidence>
<feature type="domain" description="EamA" evidence="7">
    <location>
        <begin position="160"/>
        <end position="294"/>
    </location>
</feature>
<keyword evidence="4 6" id="KW-1133">Transmembrane helix</keyword>
<keyword evidence="3 6" id="KW-0812">Transmembrane</keyword>
<evidence type="ECO:0000256" key="5">
    <source>
        <dbReference type="ARBA" id="ARBA00023136"/>
    </source>
</evidence>
<accession>A0A2W7QXG7</accession>
<dbReference type="AlphaFoldDB" id="A0A2W7QXG7"/>
<dbReference type="GO" id="GO:0016020">
    <property type="term" value="C:membrane"/>
    <property type="evidence" value="ECO:0007669"/>
    <property type="project" value="UniProtKB-SubCell"/>
</dbReference>
<sequence length="303" mass="32772">MSISTNDSNLKNWALLILLSLIWGSSFILIKRGLEVFSAGEVGAYRIVAAATFLLPLSIPRIKKLDKTQFKNLIIVGFVGSFIPAFLFAKAQTQLSSSLTGMLNALTPLSVVVIGALFFNSKITRRNGIGLAIAFIGVFILVTIKEGSGFSAFADINSHAFYVILACVCYGLNLNIIKYRFQKLKPLEITAISLTMVLPVALFYLMAGTQFSYKVVNIEGALPALGYLTLLGVLGTAIALIIFNMLVKTATPVFAASVTYIIPIVAIFWGVLDGEVLLLGHYIGIVAVILGVWFGNRKKINTP</sequence>
<feature type="transmembrane region" description="Helical" evidence="6">
    <location>
        <begin position="72"/>
        <end position="89"/>
    </location>
</feature>
<organism evidence="8 9">
    <name type="scientific">Algoriphagus chordae</name>
    <dbReference type="NCBI Taxonomy" id="237019"/>
    <lineage>
        <taxon>Bacteria</taxon>
        <taxon>Pseudomonadati</taxon>
        <taxon>Bacteroidota</taxon>
        <taxon>Cytophagia</taxon>
        <taxon>Cytophagales</taxon>
        <taxon>Cyclobacteriaceae</taxon>
        <taxon>Algoriphagus</taxon>
    </lineage>
</organism>
<gene>
    <name evidence="8" type="ORF">LV85_01691</name>
</gene>
<feature type="transmembrane region" description="Helical" evidence="6">
    <location>
        <begin position="131"/>
        <end position="153"/>
    </location>
</feature>
<evidence type="ECO:0000256" key="1">
    <source>
        <dbReference type="ARBA" id="ARBA00004141"/>
    </source>
</evidence>
<keyword evidence="5 6" id="KW-0472">Membrane</keyword>
<evidence type="ECO:0000256" key="6">
    <source>
        <dbReference type="SAM" id="Phobius"/>
    </source>
</evidence>
<dbReference type="Gene3D" id="1.10.3730.20">
    <property type="match status" value="1"/>
</dbReference>
<evidence type="ECO:0000256" key="4">
    <source>
        <dbReference type="ARBA" id="ARBA00022989"/>
    </source>
</evidence>
<comment type="caution">
    <text evidence="8">The sequence shown here is derived from an EMBL/GenBank/DDBJ whole genome shotgun (WGS) entry which is preliminary data.</text>
</comment>